<sequence length="309" mass="32324">MGWVISHAVAICSGLLAAFWAAVGIVVRQRVAQRVPTDGDLSRPTVTSVVRQPLWWSGILAAVAGYVFQALALANGSLLLVQPLLVSSLLFALPLSARLCHQRITGAEWAWAIVLTVALAAFVLVGQPREGHHRSPIPSWTMAVMLTAPLVIVCLVAARRTHGRTRAMLLAVTVAVLLGMVAVLTKICTHRYAVGGWHGLLTVPAPYLLVVLAVAVTMVQSSAFHAGALQASVPLMLVGEPVVAVMLGVIVLGEHLAVRGSAAIGLLVAIVAMVASTVALARDQAPGVSHPAAKDVGRPRANEDDVIIT</sequence>
<evidence type="ECO:0000256" key="1">
    <source>
        <dbReference type="SAM" id="MobiDB-lite"/>
    </source>
</evidence>
<dbReference type="RefSeq" id="WP_175364434.1">
    <property type="nucleotide sequence ID" value="NZ_CTEE01000001.1"/>
</dbReference>
<keyword evidence="2" id="KW-1133">Transmembrane helix</keyword>
<feature type="transmembrane region" description="Helical" evidence="2">
    <location>
        <begin position="167"/>
        <end position="185"/>
    </location>
</feature>
<feature type="transmembrane region" description="Helical" evidence="2">
    <location>
        <begin position="197"/>
        <end position="219"/>
    </location>
</feature>
<dbReference type="EMBL" id="CTEE01000001">
    <property type="protein sequence ID" value="CQD14868.1"/>
    <property type="molecule type" value="Genomic_DNA"/>
</dbReference>
<dbReference type="AlphaFoldDB" id="A0A0E4GYS3"/>
<keyword evidence="2" id="KW-0812">Transmembrane</keyword>
<dbReference type="NCBIfam" id="NF038012">
    <property type="entry name" value="DMT_1"/>
    <property type="match status" value="1"/>
</dbReference>
<dbReference type="PANTHER" id="PTHR40761:SF1">
    <property type="entry name" value="CONSERVED INTEGRAL MEMBRANE ALANINE VALINE AND LEUCINE RICH PROTEIN-RELATED"/>
    <property type="match status" value="1"/>
</dbReference>
<dbReference type="Proteomes" id="UP000199251">
    <property type="component" value="Unassembled WGS sequence"/>
</dbReference>
<reference evidence="3 4" key="1">
    <citation type="submission" date="2015-03" db="EMBL/GenBank/DDBJ databases">
        <authorList>
            <person name="Urmite Genomes"/>
        </authorList>
    </citation>
    <scope>NUCLEOTIDE SEQUENCE [LARGE SCALE GENOMIC DNA]</scope>
    <source>
        <strain evidence="3 4">CSUR P1491</strain>
    </source>
</reference>
<accession>A0A0E4GYS3</accession>
<protein>
    <submittedName>
        <fullName evidence="3">Putative integral membrane alanine valine and leucine rich protein</fullName>
    </submittedName>
</protein>
<feature type="transmembrane region" description="Helical" evidence="2">
    <location>
        <begin position="109"/>
        <end position="125"/>
    </location>
</feature>
<feature type="transmembrane region" description="Helical" evidence="2">
    <location>
        <begin position="137"/>
        <end position="158"/>
    </location>
</feature>
<evidence type="ECO:0000313" key="3">
    <source>
        <dbReference type="EMBL" id="CQD14868.1"/>
    </source>
</evidence>
<feature type="region of interest" description="Disordered" evidence="1">
    <location>
        <begin position="288"/>
        <end position="309"/>
    </location>
</feature>
<keyword evidence="2" id="KW-0472">Membrane</keyword>
<dbReference type="STRING" id="141349.BN1232_03158"/>
<feature type="transmembrane region" description="Helical" evidence="2">
    <location>
        <begin position="6"/>
        <end position="27"/>
    </location>
</feature>
<dbReference type="PANTHER" id="PTHR40761">
    <property type="entry name" value="CONSERVED INTEGRAL MEMBRANE ALANINE VALINE AND LEUCINE RICH PROTEIN-RELATED"/>
    <property type="match status" value="1"/>
</dbReference>
<feature type="transmembrane region" description="Helical" evidence="2">
    <location>
        <begin position="78"/>
        <end position="97"/>
    </location>
</feature>
<evidence type="ECO:0000313" key="4">
    <source>
        <dbReference type="Proteomes" id="UP000199251"/>
    </source>
</evidence>
<feature type="compositionally biased region" description="Basic and acidic residues" evidence="1">
    <location>
        <begin position="292"/>
        <end position="303"/>
    </location>
</feature>
<gene>
    <name evidence="3" type="ORF">BN1232_03158</name>
</gene>
<organism evidence="3 4">
    <name type="scientific">Mycobacterium lentiflavum</name>
    <dbReference type="NCBI Taxonomy" id="141349"/>
    <lineage>
        <taxon>Bacteria</taxon>
        <taxon>Bacillati</taxon>
        <taxon>Actinomycetota</taxon>
        <taxon>Actinomycetes</taxon>
        <taxon>Mycobacteriales</taxon>
        <taxon>Mycobacteriaceae</taxon>
        <taxon>Mycobacterium</taxon>
        <taxon>Mycobacterium simiae complex</taxon>
    </lineage>
</organism>
<feature type="transmembrane region" description="Helical" evidence="2">
    <location>
        <begin position="231"/>
        <end position="252"/>
    </location>
</feature>
<feature type="transmembrane region" description="Helical" evidence="2">
    <location>
        <begin position="53"/>
        <end position="72"/>
    </location>
</feature>
<proteinExistence type="predicted"/>
<feature type="transmembrane region" description="Helical" evidence="2">
    <location>
        <begin position="258"/>
        <end position="281"/>
    </location>
</feature>
<evidence type="ECO:0000256" key="2">
    <source>
        <dbReference type="SAM" id="Phobius"/>
    </source>
</evidence>
<name>A0A0E4GYS3_MYCLN</name>